<name>A0A1Y2NS94_STRFR</name>
<accession>A0A1Y2NS94</accession>
<protein>
    <submittedName>
        <fullName evidence="2">Uncharacterized protein</fullName>
    </submittedName>
</protein>
<reference evidence="2 3" key="1">
    <citation type="submission" date="2016-09" db="EMBL/GenBank/DDBJ databases">
        <title>Streptomyces fradiae DSM40063, a candidate organism with high potential of specific P450 cytochromes.</title>
        <authorList>
            <person name="Grumaz C."/>
            <person name="Vainshtein Y."/>
            <person name="Kirstahler P."/>
            <person name="Sohn K."/>
        </authorList>
    </citation>
    <scope>NUCLEOTIDE SEQUENCE [LARGE SCALE GENOMIC DNA]</scope>
    <source>
        <strain evidence="2 3">DSM 40063</strain>
    </source>
</reference>
<proteinExistence type="predicted"/>
<sequence length="523" mass="51312">MVGGARRVVHVDAADAGVPVVLGRAVPAGLVHVAQRGAVAADVDLLADQVVADVLAVVGVELDGGGEDVGGRLVQAAGLAAVDQPGGVRGQTVGHLVRGHVDRGERLGVVGAVAVRHAEAAVLPERVDVVVAVVDPRVRADAVAPDAGAAVHVLVVVPGEGGAVVGVGAGRLQVGRGAVAPGVVGAGEQRAGAGGAPVQVVRLVAAARGVGQRVRAARLGGAQRDLAAVHGVAGAVVDGLPLVELLAGGGVGDHVQLVGRAVVLEAPDDGLVRQDGLALGEPDDLAGRALGGRRLGALGAGGGDRLALGRGRGDVGGGVDVPQLRAGRLGDALGAARLVLRDHEVAAEDGQSGVGPLVARVGGSVAVLDHVADDQLLLGAEAQFPRLRGLLGVGRADQRGALGGGEVGGEGAGVGLRAGLEPGGRGAEAVGGGGRAGLDAHGEHGGRGDEGAGGGRATGWRGSHAELLCEGGTGAGWAHGACKQSWRSGVGRTGEEWHRTGVRVRSASKGWPEIVRCSKVRVR</sequence>
<dbReference type="Proteomes" id="UP000194318">
    <property type="component" value="Unassembled WGS sequence"/>
</dbReference>
<gene>
    <name evidence="2" type="ORF">BG846_04425</name>
</gene>
<evidence type="ECO:0000313" key="2">
    <source>
        <dbReference type="EMBL" id="OSY49959.1"/>
    </source>
</evidence>
<feature type="compositionally biased region" description="Gly residues" evidence="1">
    <location>
        <begin position="418"/>
        <end position="436"/>
    </location>
</feature>
<dbReference type="EMBL" id="MIFZ01000301">
    <property type="protein sequence ID" value="OSY49959.1"/>
    <property type="molecule type" value="Genomic_DNA"/>
</dbReference>
<evidence type="ECO:0000313" key="3">
    <source>
        <dbReference type="Proteomes" id="UP000194318"/>
    </source>
</evidence>
<feature type="compositionally biased region" description="Basic and acidic residues" evidence="1">
    <location>
        <begin position="438"/>
        <end position="450"/>
    </location>
</feature>
<evidence type="ECO:0000256" key="1">
    <source>
        <dbReference type="SAM" id="MobiDB-lite"/>
    </source>
</evidence>
<comment type="caution">
    <text evidence="2">The sequence shown here is derived from an EMBL/GenBank/DDBJ whole genome shotgun (WGS) entry which is preliminary data.</text>
</comment>
<dbReference type="AlphaFoldDB" id="A0A1Y2NS94"/>
<feature type="region of interest" description="Disordered" evidence="1">
    <location>
        <begin position="418"/>
        <end position="458"/>
    </location>
</feature>
<organism evidence="2 3">
    <name type="scientific">Streptomyces fradiae ATCC 10745 = DSM 40063</name>
    <dbReference type="NCBI Taxonomy" id="1319510"/>
    <lineage>
        <taxon>Bacteria</taxon>
        <taxon>Bacillati</taxon>
        <taxon>Actinomycetota</taxon>
        <taxon>Actinomycetes</taxon>
        <taxon>Kitasatosporales</taxon>
        <taxon>Streptomycetaceae</taxon>
        <taxon>Streptomyces</taxon>
    </lineage>
</organism>